<evidence type="ECO:0000313" key="4">
    <source>
        <dbReference type="Proteomes" id="UP000663848"/>
    </source>
</evidence>
<name>A0A822E4Z0_9BILA</name>
<organism evidence="2 4">
    <name type="scientific">Rotaria socialis</name>
    <dbReference type="NCBI Taxonomy" id="392032"/>
    <lineage>
        <taxon>Eukaryota</taxon>
        <taxon>Metazoa</taxon>
        <taxon>Spiralia</taxon>
        <taxon>Gnathifera</taxon>
        <taxon>Rotifera</taxon>
        <taxon>Eurotatoria</taxon>
        <taxon>Bdelloidea</taxon>
        <taxon>Philodinida</taxon>
        <taxon>Philodinidae</taxon>
        <taxon>Rotaria</taxon>
    </lineage>
</organism>
<feature type="non-terminal residue" evidence="2">
    <location>
        <position position="1"/>
    </location>
</feature>
<proteinExistence type="predicted"/>
<dbReference type="EMBL" id="CAJOBR010068186">
    <property type="protein sequence ID" value="CAF5091233.1"/>
    <property type="molecule type" value="Genomic_DNA"/>
</dbReference>
<gene>
    <name evidence="2" type="ORF">QYT958_LOCUS44351</name>
    <name evidence="3" type="ORF">QYT958_LOCUS45112</name>
</gene>
<feature type="compositionally biased region" description="Polar residues" evidence="1">
    <location>
        <begin position="1"/>
        <end position="19"/>
    </location>
</feature>
<feature type="region of interest" description="Disordered" evidence="1">
    <location>
        <begin position="1"/>
        <end position="21"/>
    </location>
</feature>
<feature type="non-terminal residue" evidence="2">
    <location>
        <position position="60"/>
    </location>
</feature>
<reference evidence="2" key="1">
    <citation type="submission" date="2021-02" db="EMBL/GenBank/DDBJ databases">
        <authorList>
            <person name="Nowell W R."/>
        </authorList>
    </citation>
    <scope>NUCLEOTIDE SEQUENCE</scope>
</reference>
<sequence>KSRDYTNPTLPSSENTNEPISIGARYLTGIPNVYGSPLMAFTGAPLTTLSAMNNGAIHFP</sequence>
<dbReference type="AlphaFoldDB" id="A0A822E4Z0"/>
<accession>A0A822E4Z0</accession>
<evidence type="ECO:0000313" key="2">
    <source>
        <dbReference type="EMBL" id="CAF5091233.1"/>
    </source>
</evidence>
<dbReference type="Proteomes" id="UP000663848">
    <property type="component" value="Unassembled WGS sequence"/>
</dbReference>
<comment type="caution">
    <text evidence="2">The sequence shown here is derived from an EMBL/GenBank/DDBJ whole genome shotgun (WGS) entry which is preliminary data.</text>
</comment>
<evidence type="ECO:0000256" key="1">
    <source>
        <dbReference type="SAM" id="MobiDB-lite"/>
    </source>
</evidence>
<evidence type="ECO:0000313" key="3">
    <source>
        <dbReference type="EMBL" id="CAF5106085.1"/>
    </source>
</evidence>
<protein>
    <submittedName>
        <fullName evidence="2">Uncharacterized protein</fullName>
    </submittedName>
</protein>
<dbReference type="EMBL" id="CAJOBR010073323">
    <property type="protein sequence ID" value="CAF5106085.1"/>
    <property type="molecule type" value="Genomic_DNA"/>
</dbReference>